<keyword evidence="3 6" id="KW-1133">Transmembrane helix</keyword>
<evidence type="ECO:0000256" key="2">
    <source>
        <dbReference type="ARBA" id="ARBA00022692"/>
    </source>
</evidence>
<dbReference type="GO" id="GO:0050290">
    <property type="term" value="F:sphingomyelin phosphodiesterase D activity"/>
    <property type="evidence" value="ECO:0007669"/>
    <property type="project" value="InterPro"/>
</dbReference>
<dbReference type="GO" id="GO:0046475">
    <property type="term" value="P:glycerophospholipid catabolic process"/>
    <property type="evidence" value="ECO:0007669"/>
    <property type="project" value="TreeGrafter"/>
</dbReference>
<dbReference type="GO" id="GO:0016020">
    <property type="term" value="C:membrane"/>
    <property type="evidence" value="ECO:0007669"/>
    <property type="project" value="UniProtKB-SubCell"/>
</dbReference>
<evidence type="ECO:0000256" key="6">
    <source>
        <dbReference type="SAM" id="Phobius"/>
    </source>
</evidence>
<feature type="region of interest" description="Disordered" evidence="5">
    <location>
        <begin position="694"/>
        <end position="720"/>
    </location>
</feature>
<dbReference type="EMBL" id="KQ242695">
    <property type="protein sequence ID" value="KNC77561.1"/>
    <property type="molecule type" value="Genomic_DNA"/>
</dbReference>
<protein>
    <submittedName>
        <fullName evidence="7">Uncharacterized protein</fullName>
    </submittedName>
</protein>
<keyword evidence="8" id="KW-1185">Reference proteome</keyword>
<feature type="transmembrane region" description="Helical" evidence="6">
    <location>
        <begin position="773"/>
        <end position="801"/>
    </location>
</feature>
<feature type="compositionally biased region" description="Basic and acidic residues" evidence="5">
    <location>
        <begin position="709"/>
        <end position="720"/>
    </location>
</feature>
<accession>A0A0L0FM75</accession>
<dbReference type="GeneID" id="25910482"/>
<dbReference type="GO" id="GO:0046513">
    <property type="term" value="P:ceramide biosynthetic process"/>
    <property type="evidence" value="ECO:0007669"/>
    <property type="project" value="TreeGrafter"/>
</dbReference>
<evidence type="ECO:0000256" key="3">
    <source>
        <dbReference type="ARBA" id="ARBA00022989"/>
    </source>
</evidence>
<evidence type="ECO:0000313" key="7">
    <source>
        <dbReference type="EMBL" id="KNC77561.1"/>
    </source>
</evidence>
<dbReference type="Pfam" id="PF14724">
    <property type="entry name" value="mit_SMPDase"/>
    <property type="match status" value="1"/>
</dbReference>
<organism evidence="7 8">
    <name type="scientific">Sphaeroforma arctica JP610</name>
    <dbReference type="NCBI Taxonomy" id="667725"/>
    <lineage>
        <taxon>Eukaryota</taxon>
        <taxon>Ichthyosporea</taxon>
        <taxon>Ichthyophonida</taxon>
        <taxon>Sphaeroforma</taxon>
    </lineage>
</organism>
<keyword evidence="2 6" id="KW-0812">Transmembrane</keyword>
<dbReference type="STRING" id="667725.A0A0L0FM75"/>
<proteinExistence type="predicted"/>
<feature type="non-terminal residue" evidence="7">
    <location>
        <position position="1"/>
    </location>
</feature>
<comment type="subcellular location">
    <subcellularLocation>
        <location evidence="1">Membrane</location>
        <topology evidence="1">Single-pass membrane protein</topology>
    </subcellularLocation>
</comment>
<evidence type="ECO:0000256" key="4">
    <source>
        <dbReference type="ARBA" id="ARBA00023136"/>
    </source>
</evidence>
<dbReference type="AlphaFoldDB" id="A0A0L0FM75"/>
<dbReference type="RefSeq" id="XP_014151463.1">
    <property type="nucleotide sequence ID" value="XM_014295988.1"/>
</dbReference>
<reference evidence="7 8" key="1">
    <citation type="submission" date="2011-02" db="EMBL/GenBank/DDBJ databases">
        <title>The Genome Sequence of Sphaeroforma arctica JP610.</title>
        <authorList>
            <consortium name="The Broad Institute Genome Sequencing Platform"/>
            <person name="Russ C."/>
            <person name="Cuomo C."/>
            <person name="Young S.K."/>
            <person name="Zeng Q."/>
            <person name="Gargeya S."/>
            <person name="Alvarado L."/>
            <person name="Berlin A."/>
            <person name="Chapman S.B."/>
            <person name="Chen Z."/>
            <person name="Freedman E."/>
            <person name="Gellesch M."/>
            <person name="Goldberg J."/>
            <person name="Griggs A."/>
            <person name="Gujja S."/>
            <person name="Heilman E."/>
            <person name="Heiman D."/>
            <person name="Howarth C."/>
            <person name="Mehta T."/>
            <person name="Neiman D."/>
            <person name="Pearson M."/>
            <person name="Roberts A."/>
            <person name="Saif S."/>
            <person name="Shea T."/>
            <person name="Shenoy N."/>
            <person name="Sisk P."/>
            <person name="Stolte C."/>
            <person name="Sykes S."/>
            <person name="White J."/>
            <person name="Yandava C."/>
            <person name="Burger G."/>
            <person name="Gray M.W."/>
            <person name="Holland P.W.H."/>
            <person name="King N."/>
            <person name="Lang F.B.F."/>
            <person name="Roger A.J."/>
            <person name="Ruiz-Trillo I."/>
            <person name="Haas B."/>
            <person name="Nusbaum C."/>
            <person name="Birren B."/>
        </authorList>
    </citation>
    <scope>NUCLEOTIDE SEQUENCE [LARGE SCALE GENOMIC DNA]</scope>
    <source>
        <strain evidence="7 8">JP610</strain>
    </source>
</reference>
<dbReference type="PANTHER" id="PTHR12988:SF6">
    <property type="entry name" value="SPHINGOMYELIN PHOSPHODIESTERASE 4"/>
    <property type="match status" value="1"/>
</dbReference>
<evidence type="ECO:0000256" key="5">
    <source>
        <dbReference type="SAM" id="MobiDB-lite"/>
    </source>
</evidence>
<name>A0A0L0FM75_9EUKA</name>
<dbReference type="PANTHER" id="PTHR12988">
    <property type="entry name" value="SPHINGOMYELIN PHOSPHODIESTERASE 4"/>
    <property type="match status" value="1"/>
</dbReference>
<sequence length="803" mass="91215">SDEFEQPIDQHTGGYIQTVSSGGNSTRLFNFLHPEDPLFQTLLRLSVPDNRLTFKFPVFRLPRTIIKMLANHDNTSLPPVITNNVVRDPYQNAQYIQLNALEYYLFQFVFCAVNRQTPLPTGLSSVLYSDLFAAYLEMLLPLPRMELDFRTHPVDSNVPNMQMIFYNVDKHLADKFIDILSLFWLKQNAPPNTDSAAAVFDNHTAGHSDLTEPPILPTEICVSCCRTLVSHLHKMALPIDEALLKDLEENERAFVAQRDAGAEMAMPSAYGSRVSRTSRFVPKIPDFEADNILKSLSADLYRYLDVCFNHWPMDTTIIVVYRLYFSLAQPWNYLSDPKWADTEQIENFYKPEHIVNVSQDIQDKYFTEYIEAHLAHYTVVLKSALKRLLLILRRDRRPSRDHYALRLLYMLLIPYAPFDPPGGHTMDEYSLVRIMQSVEQRVFSDANNQSFGNTTVLGASAPNISTNGMVGVRRQPFFSATTKVNLIQDLRLEMHRREIIFTTPQVADTLVDKASVNSARVSRNTLRRLRMRSASSARGSAGSDFDLLGCLVYWFNCLIRYPVEYLLKCTCLSVYYIWCQCGGPPPAKWLPYTHAYHTDSSVNRRVNRYDQPSPVPSVRGATSPGGWSVQNVGSSMGNIARSLSEWKSATTPTGTQVPDSAYTKARNVLDAVVVAMGQDYEIELPKESDILHKVAPKIGSDSSPKKRPRLSERKPVETRGDVGNVRPAEVRAVARLVYQICNRSARKWHKTDVETFNRYRFLANRTYLCCATLVLMGLLAFNYGVGYHSLLLIALVTYFSLSI</sequence>
<dbReference type="InterPro" id="IPR024129">
    <property type="entry name" value="Sphingomy_SMPD4"/>
</dbReference>
<keyword evidence="4 6" id="KW-0472">Membrane</keyword>
<dbReference type="Proteomes" id="UP000054560">
    <property type="component" value="Unassembled WGS sequence"/>
</dbReference>
<evidence type="ECO:0000256" key="1">
    <source>
        <dbReference type="ARBA" id="ARBA00004167"/>
    </source>
</evidence>
<evidence type="ECO:0000313" key="8">
    <source>
        <dbReference type="Proteomes" id="UP000054560"/>
    </source>
</evidence>
<gene>
    <name evidence="7" type="ORF">SARC_09978</name>
</gene>
<dbReference type="GO" id="GO:0006685">
    <property type="term" value="P:sphingomyelin catabolic process"/>
    <property type="evidence" value="ECO:0007669"/>
    <property type="project" value="TreeGrafter"/>
</dbReference>